<dbReference type="PANTHER" id="PTHR38113:SF2">
    <property type="entry name" value="DUF2293 DOMAIN-CONTAINING PROTEIN"/>
    <property type="match status" value="1"/>
</dbReference>
<evidence type="ECO:0000259" key="2">
    <source>
        <dbReference type="Pfam" id="PF10056"/>
    </source>
</evidence>
<evidence type="ECO:0000313" key="4">
    <source>
        <dbReference type="Proteomes" id="UP000266188"/>
    </source>
</evidence>
<comment type="caution">
    <text evidence="3">The sequence shown here is derived from an EMBL/GenBank/DDBJ whole genome shotgun (WGS) entry which is preliminary data.</text>
</comment>
<gene>
    <name evidence="3" type="ORF">PHISCL_05876</name>
</gene>
<name>A0A3A2ZUW4_9EURO</name>
<dbReference type="Pfam" id="PF10056">
    <property type="entry name" value="DUF2293"/>
    <property type="match status" value="1"/>
</dbReference>
<dbReference type="PANTHER" id="PTHR38113">
    <property type="match status" value="1"/>
</dbReference>
<dbReference type="InterPro" id="IPR018744">
    <property type="entry name" value="DUF2293"/>
</dbReference>
<evidence type="ECO:0000256" key="1">
    <source>
        <dbReference type="SAM" id="MobiDB-lite"/>
    </source>
</evidence>
<protein>
    <submittedName>
        <fullName evidence="3">Uncharacterized conserved protein DUF2293</fullName>
    </submittedName>
</protein>
<proteinExistence type="predicted"/>
<dbReference type="AlphaFoldDB" id="A0A3A2ZUW4"/>
<organism evidence="3 4">
    <name type="scientific">Aspergillus sclerotialis</name>
    <dbReference type="NCBI Taxonomy" id="2070753"/>
    <lineage>
        <taxon>Eukaryota</taxon>
        <taxon>Fungi</taxon>
        <taxon>Dikarya</taxon>
        <taxon>Ascomycota</taxon>
        <taxon>Pezizomycotina</taxon>
        <taxon>Eurotiomycetes</taxon>
        <taxon>Eurotiomycetidae</taxon>
        <taxon>Eurotiales</taxon>
        <taxon>Aspergillaceae</taxon>
        <taxon>Aspergillus</taxon>
        <taxon>Aspergillus subgen. Polypaecilum</taxon>
    </lineage>
</organism>
<keyword evidence="4" id="KW-1185">Reference proteome</keyword>
<feature type="region of interest" description="Disordered" evidence="1">
    <location>
        <begin position="1"/>
        <end position="56"/>
    </location>
</feature>
<reference evidence="4" key="1">
    <citation type="submission" date="2017-02" db="EMBL/GenBank/DDBJ databases">
        <authorList>
            <person name="Tafer H."/>
            <person name="Lopandic K."/>
        </authorList>
    </citation>
    <scope>NUCLEOTIDE SEQUENCE [LARGE SCALE GENOMIC DNA]</scope>
    <source>
        <strain evidence="4">CBS 366.77</strain>
    </source>
</reference>
<dbReference type="EMBL" id="MVGC01000205">
    <property type="protein sequence ID" value="RJE21785.1"/>
    <property type="molecule type" value="Genomic_DNA"/>
</dbReference>
<sequence length="269" mass="30397">MLKRRVTKRTSTSPRSILARNRKSSFSKTFDLETSPRKINGRTKSALPKNSRQTSKYSRYALLPPSTEPFEKSCFERDPLLPGYAFVPKGDVYITRHCRSKTKESQQMFYVVYDNAGKRSLGLRVPSDIYAEVLNSAAATAELRANAVRLRDRRDIARARQHLCLQFPLMPVESLEMILDHAFLKGSGRVGRTSMKSDERKAILAVEAHIRHLHTPYEALLDAGMTRQQAREAVWDTVQAIKAGWEGGESQPMHSLTLRMHSLALPSVG</sequence>
<evidence type="ECO:0000313" key="3">
    <source>
        <dbReference type="EMBL" id="RJE21785.1"/>
    </source>
</evidence>
<accession>A0A3A2ZUW4</accession>
<feature type="domain" description="DUF2293" evidence="2">
    <location>
        <begin position="166"/>
        <end position="245"/>
    </location>
</feature>
<dbReference type="Proteomes" id="UP000266188">
    <property type="component" value="Unassembled WGS sequence"/>
</dbReference>
<dbReference type="OrthoDB" id="5381833at2759"/>